<organism evidence="7 8">
    <name type="scientific">Loxia leucoptera</name>
    <name type="common">White-winged crossbill</name>
    <dbReference type="NCBI Taxonomy" id="96539"/>
    <lineage>
        <taxon>Eukaryota</taxon>
        <taxon>Metazoa</taxon>
        <taxon>Chordata</taxon>
        <taxon>Craniata</taxon>
        <taxon>Vertebrata</taxon>
        <taxon>Euteleostomi</taxon>
        <taxon>Archelosauria</taxon>
        <taxon>Archosauria</taxon>
        <taxon>Dinosauria</taxon>
        <taxon>Saurischia</taxon>
        <taxon>Theropoda</taxon>
        <taxon>Coelurosauria</taxon>
        <taxon>Aves</taxon>
        <taxon>Neognathae</taxon>
        <taxon>Neoaves</taxon>
        <taxon>Telluraves</taxon>
        <taxon>Australaves</taxon>
        <taxon>Passeriformes</taxon>
        <taxon>Passeroidea</taxon>
        <taxon>Fringillidae</taxon>
        <taxon>Carduelinae</taxon>
        <taxon>Loxia</taxon>
    </lineage>
</organism>
<reference evidence="7 8" key="1">
    <citation type="submission" date="2019-09" db="EMBL/GenBank/DDBJ databases">
        <title>Bird 10,000 Genomes (B10K) Project - Family phase.</title>
        <authorList>
            <person name="Zhang G."/>
        </authorList>
    </citation>
    <scope>NUCLEOTIDE SEQUENCE [LARGE SCALE GENOMIC DNA]</scope>
    <source>
        <strain evidence="7">B10K-DU-001-19</strain>
        <tissue evidence="7">Muscle</tissue>
    </source>
</reference>
<feature type="non-terminal residue" evidence="7">
    <location>
        <position position="606"/>
    </location>
</feature>
<dbReference type="GO" id="GO:0006886">
    <property type="term" value="P:intracellular protein transport"/>
    <property type="evidence" value="ECO:0007669"/>
    <property type="project" value="InterPro"/>
</dbReference>
<dbReference type="GO" id="GO:0005886">
    <property type="term" value="C:plasma membrane"/>
    <property type="evidence" value="ECO:0007669"/>
    <property type="project" value="TreeGrafter"/>
</dbReference>
<proteinExistence type="predicted"/>
<dbReference type="InterPro" id="IPR010911">
    <property type="entry name" value="Rab_BD"/>
</dbReference>
<protein>
    <submittedName>
        <fullName evidence="7">SYTL3 protein</fullName>
    </submittedName>
</protein>
<evidence type="ECO:0000313" key="8">
    <source>
        <dbReference type="Proteomes" id="UP000573793"/>
    </source>
</evidence>
<dbReference type="GO" id="GO:0006887">
    <property type="term" value="P:exocytosis"/>
    <property type="evidence" value="ECO:0007669"/>
    <property type="project" value="TreeGrafter"/>
</dbReference>
<dbReference type="SUPFAM" id="SSF49562">
    <property type="entry name" value="C2 domain (Calcium/lipid-binding domain, CaLB)"/>
    <property type="match status" value="2"/>
</dbReference>
<dbReference type="PROSITE" id="PS50004">
    <property type="entry name" value="C2"/>
    <property type="match status" value="2"/>
</dbReference>
<dbReference type="PANTHER" id="PTHR45716:SF1">
    <property type="entry name" value="SYNAPTOTAGMIN-LIKE PROTEIN 3"/>
    <property type="match status" value="1"/>
</dbReference>
<feature type="domain" description="C2" evidence="5">
    <location>
        <begin position="306"/>
        <end position="430"/>
    </location>
</feature>
<dbReference type="PANTHER" id="PTHR45716">
    <property type="entry name" value="BITESIZE, ISOFORM I"/>
    <property type="match status" value="1"/>
</dbReference>
<dbReference type="GO" id="GO:0031267">
    <property type="term" value="F:small GTPase binding"/>
    <property type="evidence" value="ECO:0007669"/>
    <property type="project" value="InterPro"/>
</dbReference>
<feature type="region of interest" description="Disordered" evidence="4">
    <location>
        <begin position="250"/>
        <end position="275"/>
    </location>
</feature>
<dbReference type="Pfam" id="PF00168">
    <property type="entry name" value="C2"/>
    <property type="match status" value="2"/>
</dbReference>
<evidence type="ECO:0000259" key="5">
    <source>
        <dbReference type="PROSITE" id="PS50004"/>
    </source>
</evidence>
<sequence>MACEFNLNFLKELEREAVLEVLYRDQMVRKTEEERIRKMKLQLQQLRWKGAKNAGREYQERSCARCQKSLGLLVNRGAVCNGCSHRVCSECRVCLNPCLWKCTICYAHGDVKVKAGEWFFEERAKKYPGEGRHETVGAKLLESYQNLSKISVVPPTPPPFTESPAGTNVMGNELGESKRFNKSVENLFLSLTTHIKKISKSQNDMADRCVLTTDCGKNVERRKQRRSQSDTAINITSRMKSTPSLQQLITGAQNDSETQSKSSCKEEDITTSPTSDTVFCDGKKYGSLYSLSSTCTESGNFGKANITGEIKFALKYNFRACILEICIKGCKNLAYGEEKKKKCNPYVKVYLLPDKSPWSKRKTAVKKSTVDPEFDETLKYKIEHSQLRSRQLQMSVWHAGALKYRVFLGEVVIPLAAWNFEEDSMQFDWYPLKPKLEKPENLIQYSAELLVSARLSVPAQYENLQSEGNKDQGVLNCQLQVMIFGAKNLPMLRSAGMLNSFVKGCLILPDQAEVKQKSPVLKKEACPQWKHLFVFDGVTPAQLQQSCLHLTVWHKSIFSSSDQFLGGAKLGAKEFSGSMDLASQGVLQWQEVLHNPNTWMDFTLVL</sequence>
<dbReference type="InterPro" id="IPR013083">
    <property type="entry name" value="Znf_RING/FYVE/PHD"/>
</dbReference>
<accession>A0A7K9GPD5</accession>
<dbReference type="CDD" id="cd04020">
    <property type="entry name" value="C2B_SLP_1-2-3-4"/>
    <property type="match status" value="1"/>
</dbReference>
<evidence type="ECO:0000256" key="1">
    <source>
        <dbReference type="ARBA" id="ARBA00004170"/>
    </source>
</evidence>
<comment type="subcellular location">
    <subcellularLocation>
        <location evidence="1">Membrane</location>
        <topology evidence="1">Peripheral membrane protein</topology>
    </subcellularLocation>
</comment>
<feature type="non-terminal residue" evidence="7">
    <location>
        <position position="1"/>
    </location>
</feature>
<dbReference type="CDD" id="cd08392">
    <property type="entry name" value="C2A_SLP-3"/>
    <property type="match status" value="1"/>
</dbReference>
<dbReference type="SMART" id="SM00239">
    <property type="entry name" value="C2"/>
    <property type="match status" value="2"/>
</dbReference>
<dbReference type="GO" id="GO:0070382">
    <property type="term" value="C:exocytic vesicle"/>
    <property type="evidence" value="ECO:0007669"/>
    <property type="project" value="TreeGrafter"/>
</dbReference>
<evidence type="ECO:0000256" key="2">
    <source>
        <dbReference type="ARBA" id="ARBA00022737"/>
    </source>
</evidence>
<dbReference type="Proteomes" id="UP000573793">
    <property type="component" value="Unassembled WGS sequence"/>
</dbReference>
<dbReference type="FunFam" id="3.30.40.10:FF:000018">
    <property type="entry name" value="Synaptotagmin-like 5, isoform CRA_a"/>
    <property type="match status" value="1"/>
</dbReference>
<evidence type="ECO:0000313" key="7">
    <source>
        <dbReference type="EMBL" id="NXH03411.1"/>
    </source>
</evidence>
<dbReference type="InterPro" id="IPR000008">
    <property type="entry name" value="C2_dom"/>
</dbReference>
<dbReference type="FunFam" id="2.60.40.150:FF:000006">
    <property type="entry name" value="Synaptotagmin-like 5, isoform CRA_a"/>
    <property type="match status" value="1"/>
</dbReference>
<keyword evidence="8" id="KW-1185">Reference proteome</keyword>
<dbReference type="GO" id="GO:0042043">
    <property type="term" value="F:neurexin family protein binding"/>
    <property type="evidence" value="ECO:0007669"/>
    <property type="project" value="TreeGrafter"/>
</dbReference>
<dbReference type="EMBL" id="VWZM01010446">
    <property type="protein sequence ID" value="NXH03411.1"/>
    <property type="molecule type" value="Genomic_DNA"/>
</dbReference>
<dbReference type="Pfam" id="PF02318">
    <property type="entry name" value="FYVE_2"/>
    <property type="match status" value="1"/>
</dbReference>
<comment type="caution">
    <text evidence="7">The sequence shown here is derived from an EMBL/GenBank/DDBJ whole genome shotgun (WGS) entry which is preliminary data.</text>
</comment>
<dbReference type="InterPro" id="IPR043567">
    <property type="entry name" value="SYTL1-5_C2B"/>
</dbReference>
<dbReference type="AlphaFoldDB" id="A0A7K9GPD5"/>
<feature type="domain" description="C2" evidence="5">
    <location>
        <begin position="460"/>
        <end position="590"/>
    </location>
</feature>
<evidence type="ECO:0000256" key="3">
    <source>
        <dbReference type="ARBA" id="ARBA00023136"/>
    </source>
</evidence>
<dbReference type="CDD" id="cd15765">
    <property type="entry name" value="FYVE_Slp3"/>
    <property type="match status" value="1"/>
</dbReference>
<dbReference type="SUPFAM" id="SSF57903">
    <property type="entry name" value="FYVE/PHD zinc finger"/>
    <property type="match status" value="1"/>
</dbReference>
<gene>
    <name evidence="7" type="primary">Sytl3</name>
    <name evidence="7" type="ORF">LOXLEU_R02306</name>
</gene>
<evidence type="ECO:0000256" key="4">
    <source>
        <dbReference type="SAM" id="MobiDB-lite"/>
    </source>
</evidence>
<feature type="domain" description="RabBD" evidence="6">
    <location>
        <begin position="4"/>
        <end position="122"/>
    </location>
</feature>
<name>A0A7K9GPD5_LOXLE</name>
<dbReference type="InterPro" id="IPR011011">
    <property type="entry name" value="Znf_FYVE_PHD"/>
</dbReference>
<dbReference type="InterPro" id="IPR041282">
    <property type="entry name" value="FYVE_2"/>
</dbReference>
<keyword evidence="2" id="KW-0677">Repeat</keyword>
<dbReference type="InterPro" id="IPR035892">
    <property type="entry name" value="C2_domain_sf"/>
</dbReference>
<keyword evidence="3" id="KW-0472">Membrane</keyword>
<evidence type="ECO:0000259" key="6">
    <source>
        <dbReference type="PROSITE" id="PS50916"/>
    </source>
</evidence>
<feature type="compositionally biased region" description="Polar residues" evidence="4">
    <location>
        <begin position="250"/>
        <end position="262"/>
    </location>
</feature>
<dbReference type="Gene3D" id="3.30.40.10">
    <property type="entry name" value="Zinc/RING finger domain, C3HC4 (zinc finger)"/>
    <property type="match status" value="1"/>
</dbReference>
<dbReference type="PROSITE" id="PS50916">
    <property type="entry name" value="RABBD"/>
    <property type="match status" value="1"/>
</dbReference>
<dbReference type="Gene3D" id="2.60.40.150">
    <property type="entry name" value="C2 domain"/>
    <property type="match status" value="2"/>
</dbReference>